<dbReference type="Proteomes" id="UP001165960">
    <property type="component" value="Unassembled WGS sequence"/>
</dbReference>
<keyword evidence="2" id="KW-1185">Reference proteome</keyword>
<name>A0ACC2UJ00_9FUNG</name>
<evidence type="ECO:0000313" key="2">
    <source>
        <dbReference type="Proteomes" id="UP001165960"/>
    </source>
</evidence>
<comment type="caution">
    <text evidence="1">The sequence shown here is derived from an EMBL/GenBank/DDBJ whole genome shotgun (WGS) entry which is preliminary data.</text>
</comment>
<reference evidence="1" key="1">
    <citation type="submission" date="2022-04" db="EMBL/GenBank/DDBJ databases">
        <title>Genome of the entomopathogenic fungus Entomophthora muscae.</title>
        <authorList>
            <person name="Elya C."/>
            <person name="Lovett B.R."/>
            <person name="Lee E."/>
            <person name="Macias A.M."/>
            <person name="Hajek A.E."/>
            <person name="De Bivort B.L."/>
            <person name="Kasson M.T."/>
            <person name="De Fine Licht H.H."/>
            <person name="Stajich J.E."/>
        </authorList>
    </citation>
    <scope>NUCLEOTIDE SEQUENCE</scope>
    <source>
        <strain evidence="1">Berkeley</strain>
    </source>
</reference>
<dbReference type="EMBL" id="QTSX02000561">
    <property type="protein sequence ID" value="KAJ9086884.1"/>
    <property type="molecule type" value="Genomic_DNA"/>
</dbReference>
<accession>A0ACC2UJ00</accession>
<organism evidence="1 2">
    <name type="scientific">Entomophthora muscae</name>
    <dbReference type="NCBI Taxonomy" id="34485"/>
    <lineage>
        <taxon>Eukaryota</taxon>
        <taxon>Fungi</taxon>
        <taxon>Fungi incertae sedis</taxon>
        <taxon>Zoopagomycota</taxon>
        <taxon>Entomophthoromycotina</taxon>
        <taxon>Entomophthoromycetes</taxon>
        <taxon>Entomophthorales</taxon>
        <taxon>Entomophthoraceae</taxon>
        <taxon>Entomophthora</taxon>
    </lineage>
</organism>
<evidence type="ECO:0000313" key="1">
    <source>
        <dbReference type="EMBL" id="KAJ9086884.1"/>
    </source>
</evidence>
<proteinExistence type="predicted"/>
<protein>
    <submittedName>
        <fullName evidence="1">Uncharacterized protein</fullName>
    </submittedName>
</protein>
<sequence>MEEKSHVIEVGRLHDDTPIEYPDVAHLIKPNANIFTPLRLQKHGIYRLTSLRFKYFVAKMSVLNFFMSVIEFILALKINRSKYGAGDIYGKARIALTIFDILMQLLFSVDTYARSYEIGFKEYYRDFWHCTDAFVVLLIMLFEGISLLENNEVFNQIMLVMVIFRVWNASRINYMIGKRLLNTESERCQQLIQTSSHLQGIYDIQVIANLQLQACINRHEKKILSAKKEVADIENSALEICRDSWLKLVPQTFSINIGSSCRSSPKAANKHYTINRRDSIYQHKRFNTSFS</sequence>
<gene>
    <name evidence="1" type="ORF">DSO57_1038972</name>
</gene>